<dbReference type="GO" id="GO:0006974">
    <property type="term" value="P:DNA damage response"/>
    <property type="evidence" value="ECO:0007669"/>
    <property type="project" value="TreeGrafter"/>
</dbReference>
<dbReference type="GO" id="GO:0005829">
    <property type="term" value="C:cytosol"/>
    <property type="evidence" value="ECO:0007669"/>
    <property type="project" value="TreeGrafter"/>
</dbReference>
<accession>A0AA41YSI9</accession>
<reference evidence="5" key="2">
    <citation type="submission" date="2022-10" db="EMBL/GenBank/DDBJ databases">
        <authorList>
            <person name="Trinh H.N."/>
        </authorList>
    </citation>
    <scope>NUCLEOTIDE SEQUENCE</scope>
    <source>
        <strain evidence="5">RN2-1</strain>
    </source>
</reference>
<dbReference type="CDD" id="cd01166">
    <property type="entry name" value="KdgK"/>
    <property type="match status" value="1"/>
</dbReference>
<comment type="caution">
    <text evidence="5">The sequence shown here is derived from an EMBL/GenBank/DDBJ whole genome shotgun (WGS) entry which is preliminary data.</text>
</comment>
<protein>
    <submittedName>
        <fullName evidence="5">Sugar kinase</fullName>
    </submittedName>
</protein>
<dbReference type="PANTHER" id="PTHR43085">
    <property type="entry name" value="HEXOKINASE FAMILY MEMBER"/>
    <property type="match status" value="1"/>
</dbReference>
<name>A0AA41YSI9_9PROT</name>
<dbReference type="InterPro" id="IPR029056">
    <property type="entry name" value="Ribokinase-like"/>
</dbReference>
<dbReference type="GO" id="GO:0019698">
    <property type="term" value="P:D-galacturonate catabolic process"/>
    <property type="evidence" value="ECO:0007669"/>
    <property type="project" value="TreeGrafter"/>
</dbReference>
<organism evidence="5 6">
    <name type="scientific">Limobrevibacterium gyesilva</name>
    <dbReference type="NCBI Taxonomy" id="2991712"/>
    <lineage>
        <taxon>Bacteria</taxon>
        <taxon>Pseudomonadati</taxon>
        <taxon>Pseudomonadota</taxon>
        <taxon>Alphaproteobacteria</taxon>
        <taxon>Acetobacterales</taxon>
        <taxon>Acetobacteraceae</taxon>
        <taxon>Limobrevibacterium</taxon>
    </lineage>
</organism>
<dbReference type="InterPro" id="IPR011611">
    <property type="entry name" value="PfkB_dom"/>
</dbReference>
<comment type="similarity">
    <text evidence="1">Belongs to the carbohydrate kinase PfkB family.</text>
</comment>
<gene>
    <name evidence="5" type="ORF">OL599_14535</name>
</gene>
<dbReference type="AlphaFoldDB" id="A0AA41YSI9"/>
<evidence type="ECO:0000256" key="1">
    <source>
        <dbReference type="ARBA" id="ARBA00010688"/>
    </source>
</evidence>
<keyword evidence="2" id="KW-0808">Transferase</keyword>
<dbReference type="RefSeq" id="WP_264714517.1">
    <property type="nucleotide sequence ID" value="NZ_JAPDNT010000011.1"/>
</dbReference>
<dbReference type="SUPFAM" id="SSF53613">
    <property type="entry name" value="Ribokinase-like"/>
    <property type="match status" value="1"/>
</dbReference>
<dbReference type="InterPro" id="IPR050306">
    <property type="entry name" value="PfkB_Carbo_kinase"/>
</dbReference>
<proteinExistence type="inferred from homology"/>
<evidence type="ECO:0000259" key="4">
    <source>
        <dbReference type="Pfam" id="PF00294"/>
    </source>
</evidence>
<dbReference type="EMBL" id="JAPDNT010000011">
    <property type="protein sequence ID" value="MCW3475793.1"/>
    <property type="molecule type" value="Genomic_DNA"/>
</dbReference>
<evidence type="ECO:0000313" key="5">
    <source>
        <dbReference type="EMBL" id="MCW3475793.1"/>
    </source>
</evidence>
<evidence type="ECO:0000256" key="2">
    <source>
        <dbReference type="ARBA" id="ARBA00022679"/>
    </source>
</evidence>
<reference evidence="5" key="1">
    <citation type="submission" date="2022-09" db="EMBL/GenBank/DDBJ databases">
        <title>Rhodovastum sp. nov. RN2-1 isolated from soil in Seongnam, South Korea.</title>
        <authorList>
            <person name="Le N.T."/>
        </authorList>
    </citation>
    <scope>NUCLEOTIDE SEQUENCE</scope>
    <source>
        <strain evidence="5">RN2-1</strain>
    </source>
</reference>
<sequence>MTVDLVCMGEPMLEFNQQPATPDGRRLYLEGPGGDSSNAAVAAARQGARVAYVTALGRDPAGDRFIELWQAEGVDSSAVLRSAERPTAVYFVTHGRNGHEFLYYRRDSAAAAIGPADVPEAVIARAKIFFASGISQGISASAADAVFHAIAVARRNGVRVAYDTNYRRRLWPPARAAAVIHAAVAQADIALPSLEDAQTLTGLQDADAIADFYLRLGPTIVALKMGAAGALLATPDGRVRIPPFPCTPIDGTGAGDTFCGSFLARLIAGDAPEPAARYAAAAAALKTQGYGAVTPIPRAADVRAALGG</sequence>
<dbReference type="Proteomes" id="UP001165679">
    <property type="component" value="Unassembled WGS sequence"/>
</dbReference>
<keyword evidence="6" id="KW-1185">Reference proteome</keyword>
<keyword evidence="3 5" id="KW-0418">Kinase</keyword>
<dbReference type="GO" id="GO:0008673">
    <property type="term" value="F:2-dehydro-3-deoxygluconokinase activity"/>
    <property type="evidence" value="ECO:0007669"/>
    <property type="project" value="TreeGrafter"/>
</dbReference>
<dbReference type="Gene3D" id="3.40.1190.20">
    <property type="match status" value="1"/>
</dbReference>
<feature type="domain" description="Carbohydrate kinase PfkB" evidence="4">
    <location>
        <begin position="30"/>
        <end position="297"/>
    </location>
</feature>
<dbReference type="Pfam" id="PF00294">
    <property type="entry name" value="PfkB"/>
    <property type="match status" value="1"/>
</dbReference>
<evidence type="ECO:0000313" key="6">
    <source>
        <dbReference type="Proteomes" id="UP001165679"/>
    </source>
</evidence>
<evidence type="ECO:0000256" key="3">
    <source>
        <dbReference type="ARBA" id="ARBA00022777"/>
    </source>
</evidence>
<dbReference type="GO" id="GO:0042840">
    <property type="term" value="P:D-glucuronate catabolic process"/>
    <property type="evidence" value="ECO:0007669"/>
    <property type="project" value="TreeGrafter"/>
</dbReference>
<dbReference type="PANTHER" id="PTHR43085:SF15">
    <property type="entry name" value="2-DEHYDRO-3-DEOXYGLUCONOKINASE"/>
    <property type="match status" value="1"/>
</dbReference>